<dbReference type="SUPFAM" id="SSF46785">
    <property type="entry name" value="Winged helix' DNA-binding domain"/>
    <property type="match status" value="1"/>
</dbReference>
<dbReference type="PROSITE" id="PS51683">
    <property type="entry name" value="SAM_OMT_II"/>
    <property type="match status" value="1"/>
</dbReference>
<dbReference type="InterPro" id="IPR012967">
    <property type="entry name" value="COMT_dimerisation"/>
</dbReference>
<dbReference type="AlphaFoldDB" id="A0A2N9VV94"/>
<dbReference type="PIRSF" id="PIRSF005739">
    <property type="entry name" value="O-mtase"/>
    <property type="match status" value="1"/>
</dbReference>
<protein>
    <submittedName>
        <fullName evidence="7">Methyltransferase</fullName>
    </submittedName>
</protein>
<keyword evidence="3" id="KW-0949">S-adenosyl-L-methionine</keyword>
<gene>
    <name evidence="7" type="ORF">B5P45_18020</name>
</gene>
<dbReference type="GO" id="GO:0046983">
    <property type="term" value="F:protein dimerization activity"/>
    <property type="evidence" value="ECO:0007669"/>
    <property type="project" value="InterPro"/>
</dbReference>
<name>A0A2N9VV94_9HYPH</name>
<dbReference type="InterPro" id="IPR029063">
    <property type="entry name" value="SAM-dependent_MTases_sf"/>
</dbReference>
<evidence type="ECO:0000259" key="5">
    <source>
        <dbReference type="Pfam" id="PF00891"/>
    </source>
</evidence>
<feature type="domain" description="O-methyltransferase dimerisation" evidence="6">
    <location>
        <begin position="14"/>
        <end position="88"/>
    </location>
</feature>
<dbReference type="OrthoDB" id="9766840at2"/>
<dbReference type="GO" id="GO:0008171">
    <property type="term" value="F:O-methyltransferase activity"/>
    <property type="evidence" value="ECO:0007669"/>
    <property type="project" value="InterPro"/>
</dbReference>
<dbReference type="InterPro" id="IPR036390">
    <property type="entry name" value="WH_DNA-bd_sf"/>
</dbReference>
<keyword evidence="2 7" id="KW-0808">Transferase</keyword>
<proteinExistence type="predicted"/>
<evidence type="ECO:0000259" key="6">
    <source>
        <dbReference type="Pfam" id="PF08100"/>
    </source>
</evidence>
<reference evidence="8" key="1">
    <citation type="journal article" date="2017" name="Int J Environ Stud">
        <title>Does the Miocene-Pliocene relict legume Oxytropis triphylla form nitrogen-fixing nodules with a combination of bacterial strains?</title>
        <authorList>
            <person name="Safronova V."/>
            <person name="Belimov A."/>
            <person name="Sazanova A."/>
            <person name="Kuznetsova I."/>
            <person name="Popova J."/>
            <person name="Andronov E."/>
            <person name="Verkhozina A."/>
            <person name="Tikhonovich I."/>
        </authorList>
    </citation>
    <scope>NUCLEOTIDE SEQUENCE [LARGE SCALE GENOMIC DNA]</scope>
    <source>
        <strain evidence="8">Tri-38</strain>
    </source>
</reference>
<keyword evidence="8" id="KW-1185">Reference proteome</keyword>
<feature type="domain" description="O-methyltransferase C-terminal" evidence="5">
    <location>
        <begin position="114"/>
        <end position="317"/>
    </location>
</feature>
<dbReference type="Gene3D" id="1.10.10.10">
    <property type="entry name" value="Winged helix-like DNA-binding domain superfamily/Winged helix DNA-binding domain"/>
    <property type="match status" value="1"/>
</dbReference>
<evidence type="ECO:0000256" key="4">
    <source>
        <dbReference type="PIRSR" id="PIRSR005739-1"/>
    </source>
</evidence>
<dbReference type="InterPro" id="IPR036388">
    <property type="entry name" value="WH-like_DNA-bd_sf"/>
</dbReference>
<evidence type="ECO:0000256" key="2">
    <source>
        <dbReference type="ARBA" id="ARBA00022679"/>
    </source>
</evidence>
<dbReference type="PANTHER" id="PTHR43712">
    <property type="entry name" value="PUTATIVE (AFU_ORTHOLOGUE AFUA_4G14580)-RELATED"/>
    <property type="match status" value="1"/>
</dbReference>
<keyword evidence="1 7" id="KW-0489">Methyltransferase</keyword>
<sequence>MGGLDDDRLALDLLIRGFQISRVIRLVADLGIADRILPEAVSNVAELASASGVLPEQLLRAMRVLAAFGIFRIGSDGTVTHTPRSLLLRSDAPNSLHYGARFWTGAGSWRAWESLDAALHGKVPHEVAWGTSRFDYLRNTPDEARVFDAFMANFPDNRHSAVAAAYDFSKAHLIVDIGGGNGEALRRILALYPAARGIIFDRTDVVAAIPPDELADGRITTQGGSFFDSVPTDADLYLLVRVLHDWADEDASRILRLCLAAMRTGARLLVVEGLIDPDPSRGPATEYMIDMQMMAMFGNARERTEAEFRELLSGAGFDLTRVIATASPVAILEAVPRLEPQNG</sequence>
<dbReference type="Pfam" id="PF08100">
    <property type="entry name" value="Dimerisation"/>
    <property type="match status" value="1"/>
</dbReference>
<evidence type="ECO:0000256" key="1">
    <source>
        <dbReference type="ARBA" id="ARBA00022603"/>
    </source>
</evidence>
<dbReference type="PANTHER" id="PTHR43712:SF2">
    <property type="entry name" value="O-METHYLTRANSFERASE CICE"/>
    <property type="match status" value="1"/>
</dbReference>
<dbReference type="GO" id="GO:0032259">
    <property type="term" value="P:methylation"/>
    <property type="evidence" value="ECO:0007669"/>
    <property type="project" value="UniProtKB-KW"/>
</dbReference>
<dbReference type="Gene3D" id="3.40.50.150">
    <property type="entry name" value="Vaccinia Virus protein VP39"/>
    <property type="match status" value="1"/>
</dbReference>
<dbReference type="KEGG" id="pht:BLM14_19805"/>
<evidence type="ECO:0000256" key="3">
    <source>
        <dbReference type="ARBA" id="ARBA00022691"/>
    </source>
</evidence>
<dbReference type="InterPro" id="IPR001077">
    <property type="entry name" value="COMT_C"/>
</dbReference>
<dbReference type="Pfam" id="PF00891">
    <property type="entry name" value="Methyltransf_2"/>
    <property type="match status" value="1"/>
</dbReference>
<feature type="active site" description="Proton acceptor" evidence="4">
    <location>
        <position position="244"/>
    </location>
</feature>
<accession>A0A2N9VV94</accession>
<comment type="caution">
    <text evidence="7">The sequence shown here is derived from an EMBL/GenBank/DDBJ whole genome shotgun (WGS) entry which is preliminary data.</text>
</comment>
<dbReference type="EMBL" id="MZMT01000040">
    <property type="protein sequence ID" value="PIO43412.1"/>
    <property type="molecule type" value="Genomic_DNA"/>
</dbReference>
<organism evidence="7 8">
    <name type="scientific">Phyllobacterium zundukense</name>
    <dbReference type="NCBI Taxonomy" id="1867719"/>
    <lineage>
        <taxon>Bacteria</taxon>
        <taxon>Pseudomonadati</taxon>
        <taxon>Pseudomonadota</taxon>
        <taxon>Alphaproteobacteria</taxon>
        <taxon>Hyphomicrobiales</taxon>
        <taxon>Phyllobacteriaceae</taxon>
        <taxon>Phyllobacterium</taxon>
    </lineage>
</organism>
<evidence type="ECO:0000313" key="8">
    <source>
        <dbReference type="Proteomes" id="UP000232163"/>
    </source>
</evidence>
<dbReference type="InterPro" id="IPR016461">
    <property type="entry name" value="COMT-like"/>
</dbReference>
<evidence type="ECO:0000313" key="7">
    <source>
        <dbReference type="EMBL" id="PIO43412.1"/>
    </source>
</evidence>
<dbReference type="SUPFAM" id="SSF53335">
    <property type="entry name" value="S-adenosyl-L-methionine-dependent methyltransferases"/>
    <property type="match status" value="1"/>
</dbReference>
<dbReference type="Proteomes" id="UP000232163">
    <property type="component" value="Unassembled WGS sequence"/>
</dbReference>